<reference evidence="3" key="1">
    <citation type="journal article" date="2023" name="Insect Mol. Biol.">
        <title>Genome sequencing provides insights into the evolution of gene families encoding plant cell wall-degrading enzymes in longhorned beetles.</title>
        <authorList>
            <person name="Shin N.R."/>
            <person name="Okamura Y."/>
            <person name="Kirsch R."/>
            <person name="Pauchet Y."/>
        </authorList>
    </citation>
    <scope>NUCLEOTIDE SEQUENCE</scope>
    <source>
        <strain evidence="3">AMC_N1</strain>
    </source>
</reference>
<gene>
    <name evidence="3" type="ORF">NQ318_000056</name>
</gene>
<dbReference type="AlphaFoldDB" id="A0AAV8YD83"/>
<dbReference type="EMBL" id="JAPWTK010000135">
    <property type="protein sequence ID" value="KAJ8948516.1"/>
    <property type="molecule type" value="Genomic_DNA"/>
</dbReference>
<feature type="compositionally biased region" description="Pro residues" evidence="1">
    <location>
        <begin position="9"/>
        <end position="27"/>
    </location>
</feature>
<dbReference type="Proteomes" id="UP001162162">
    <property type="component" value="Unassembled WGS sequence"/>
</dbReference>
<organism evidence="3 4">
    <name type="scientific">Aromia moschata</name>
    <dbReference type="NCBI Taxonomy" id="1265417"/>
    <lineage>
        <taxon>Eukaryota</taxon>
        <taxon>Metazoa</taxon>
        <taxon>Ecdysozoa</taxon>
        <taxon>Arthropoda</taxon>
        <taxon>Hexapoda</taxon>
        <taxon>Insecta</taxon>
        <taxon>Pterygota</taxon>
        <taxon>Neoptera</taxon>
        <taxon>Endopterygota</taxon>
        <taxon>Coleoptera</taxon>
        <taxon>Polyphaga</taxon>
        <taxon>Cucujiformia</taxon>
        <taxon>Chrysomeloidea</taxon>
        <taxon>Cerambycidae</taxon>
        <taxon>Cerambycinae</taxon>
        <taxon>Callichromatini</taxon>
        <taxon>Aromia</taxon>
    </lineage>
</organism>
<evidence type="ECO:0000313" key="3">
    <source>
        <dbReference type="EMBL" id="KAJ8948516.1"/>
    </source>
</evidence>
<dbReference type="GO" id="GO:0032418">
    <property type="term" value="P:lysosome localization"/>
    <property type="evidence" value="ECO:0007669"/>
    <property type="project" value="TreeGrafter"/>
</dbReference>
<dbReference type="PANTHER" id="PTHR13440:SF7">
    <property type="entry name" value="BLOC-1 RELATED COMPLEX SUBUNIT 6"/>
    <property type="match status" value="1"/>
</dbReference>
<feature type="domain" description="BLOC-1-related complex subunit 6 C-terminal helix" evidence="2">
    <location>
        <begin position="208"/>
        <end position="258"/>
    </location>
</feature>
<dbReference type="Pfam" id="PF10157">
    <property type="entry name" value="BORCS6"/>
    <property type="match status" value="1"/>
</dbReference>
<feature type="compositionally biased region" description="Acidic residues" evidence="1">
    <location>
        <begin position="54"/>
        <end position="64"/>
    </location>
</feature>
<proteinExistence type="predicted"/>
<sequence length="307" mass="33476">MESDNETTPSPPPPIEPAPKLPPPLPARPARRPAAPQPPAPEQHNAGGGAVFDPDAEPDDDEEISQQMTQSYSEISFSLPCEGQAASHSAPLDLEGTVRVEGNMTHFVAEDLEHKIRLSSPGAKKGVMGGNQSAWTQEGARPYDVRDTSRIELGASLIYVRYSAGEVNRKRHDSADSVTVYTPTTQSGSRTCTPSPLFRQLLVPQVGQIDTALINDLECEAHRMATSIDSLIENLCGILHSISSITADNVDVYKKRCHKNVRCHGFEYKEHVYDDGESRGSHSVDENCGGPRGQNVSFFFVSCPIWQ</sequence>
<dbReference type="InterPro" id="IPR046465">
    <property type="entry name" value="BORCS6_C"/>
</dbReference>
<dbReference type="InterPro" id="IPR019314">
    <property type="entry name" value="BORCS6"/>
</dbReference>
<dbReference type="GO" id="GO:0099078">
    <property type="term" value="C:BORC complex"/>
    <property type="evidence" value="ECO:0007669"/>
    <property type="project" value="TreeGrafter"/>
</dbReference>
<protein>
    <recommendedName>
        <fullName evidence="2">BLOC-1-related complex subunit 6 C-terminal helix domain-containing protein</fullName>
    </recommendedName>
</protein>
<comment type="caution">
    <text evidence="3">The sequence shown here is derived from an EMBL/GenBank/DDBJ whole genome shotgun (WGS) entry which is preliminary data.</text>
</comment>
<accession>A0AAV8YD83</accession>
<name>A0AAV8YD83_9CUCU</name>
<dbReference type="PANTHER" id="PTHR13440">
    <property type="entry name" value="BLOC-1 RELATED COMPLEX SUBUNIT 6"/>
    <property type="match status" value="1"/>
</dbReference>
<evidence type="ECO:0000313" key="4">
    <source>
        <dbReference type="Proteomes" id="UP001162162"/>
    </source>
</evidence>
<evidence type="ECO:0000256" key="1">
    <source>
        <dbReference type="SAM" id="MobiDB-lite"/>
    </source>
</evidence>
<feature type="region of interest" description="Disordered" evidence="1">
    <location>
        <begin position="1"/>
        <end position="70"/>
    </location>
</feature>
<evidence type="ECO:0000259" key="2">
    <source>
        <dbReference type="Pfam" id="PF10157"/>
    </source>
</evidence>
<keyword evidence="4" id="KW-1185">Reference proteome</keyword>